<keyword evidence="2" id="KW-1185">Reference proteome</keyword>
<protein>
    <submittedName>
        <fullName evidence="1">Uncharacterized protein</fullName>
    </submittedName>
</protein>
<dbReference type="VEuPathDB" id="HostDB:ENSMMUG00000064769"/>
<reference evidence="1" key="2">
    <citation type="submission" date="2019-01" db="EMBL/GenBank/DDBJ databases">
        <authorList>
            <person name="Graves T."/>
            <person name="Eichler E.E."/>
            <person name="Wilson R.K."/>
        </authorList>
    </citation>
    <scope>NUCLEOTIDE SEQUENCE [LARGE SCALE GENOMIC DNA]</scope>
    <source>
        <strain evidence="1">17573</strain>
    </source>
</reference>
<reference evidence="1" key="3">
    <citation type="submission" date="2025-08" db="UniProtKB">
        <authorList>
            <consortium name="Ensembl"/>
        </authorList>
    </citation>
    <scope>IDENTIFICATION</scope>
    <source>
        <strain evidence="1">17573</strain>
    </source>
</reference>
<dbReference type="Bgee" id="ENSMMUG00000064769">
    <property type="expression patterns" value="Expressed in primary visual cortex and 21 other cell types or tissues"/>
</dbReference>
<dbReference type="InParanoid" id="A0A5F7ZQN5"/>
<sequence length="108" mass="12413">MKVVSPPLQRSFLRAIIERNSSQNKLYSFSLIENNLHNVTASPILKRLPGVKQLFHGSKSSSEENDFLKELNIVNQRALSCFGLTKQEKQLNLVKLFEIFLFLSFECL</sequence>
<dbReference type="AlphaFoldDB" id="A0A5F7ZQN5"/>
<accession>A0A5F7ZQN5</accession>
<proteinExistence type="predicted"/>
<evidence type="ECO:0000313" key="2">
    <source>
        <dbReference type="Proteomes" id="UP000006718"/>
    </source>
</evidence>
<reference evidence="1" key="4">
    <citation type="submission" date="2025-09" db="UniProtKB">
        <authorList>
            <consortium name="Ensembl"/>
        </authorList>
    </citation>
    <scope>IDENTIFICATION</scope>
    <source>
        <strain evidence="1">17573</strain>
    </source>
</reference>
<evidence type="ECO:0000313" key="1">
    <source>
        <dbReference type="Ensembl" id="ENSMMUP00000066953.1"/>
    </source>
</evidence>
<reference evidence="2" key="1">
    <citation type="journal article" date="2007" name="Science">
        <title>Evolutionary and biomedical insights from the rhesus macaque genome.</title>
        <authorList>
            <person name="Gibbs R.A."/>
            <person name="Rogers J."/>
            <person name="Katze M.G."/>
            <person name="Bumgarner R."/>
            <person name="Weinstock G.M."/>
            <person name="Mardis E.R."/>
            <person name="Remington K.A."/>
            <person name="Strausberg R.L."/>
            <person name="Venter J.C."/>
            <person name="Wilson R.K."/>
            <person name="Batzer M.A."/>
            <person name="Bustamante C.D."/>
            <person name="Eichler E.E."/>
            <person name="Hahn M.W."/>
            <person name="Hardison R.C."/>
            <person name="Makova K.D."/>
            <person name="Miller W."/>
            <person name="Milosavljevic A."/>
            <person name="Palermo R.E."/>
            <person name="Siepel A."/>
            <person name="Sikela J.M."/>
            <person name="Attaway T."/>
            <person name="Bell S."/>
            <person name="Bernard K.E."/>
            <person name="Buhay C.J."/>
            <person name="Chandrabose M.N."/>
            <person name="Dao M."/>
            <person name="Davis C."/>
            <person name="Delehaunty K.D."/>
            <person name="Ding Y."/>
            <person name="Dinh H.H."/>
            <person name="Dugan-Rocha S."/>
            <person name="Fulton L.A."/>
            <person name="Gabisi R.A."/>
            <person name="Garner T.T."/>
            <person name="Godfrey J."/>
            <person name="Hawes A.C."/>
            <person name="Hernandez J."/>
            <person name="Hines S."/>
            <person name="Holder M."/>
            <person name="Hume J."/>
            <person name="Jhangiani S.N."/>
            <person name="Joshi V."/>
            <person name="Khan Z.M."/>
            <person name="Kirkness E.F."/>
            <person name="Cree A."/>
            <person name="Fowler R.G."/>
            <person name="Lee S."/>
            <person name="Lewis L.R."/>
            <person name="Li Z."/>
            <person name="Liu Y.-S."/>
            <person name="Moore S.M."/>
            <person name="Muzny D."/>
            <person name="Nazareth L.V."/>
            <person name="Ngo D.N."/>
            <person name="Okwuonu G.O."/>
            <person name="Pai G."/>
            <person name="Parker D."/>
            <person name="Paul H.A."/>
            <person name="Pfannkoch C."/>
            <person name="Pohl C.S."/>
            <person name="Rogers Y.-H.C."/>
            <person name="Ruiz S.J."/>
            <person name="Sabo A."/>
            <person name="Santibanez J."/>
            <person name="Schneider B.W."/>
            <person name="Smith S.M."/>
            <person name="Sodergren E."/>
            <person name="Svatek A.F."/>
            <person name="Utterback T.R."/>
            <person name="Vattathil S."/>
            <person name="Warren W."/>
            <person name="White C.S."/>
            <person name="Chinwalla A.T."/>
            <person name="Feng Y."/>
            <person name="Halpern A.L."/>
            <person name="Hillier L.W."/>
            <person name="Huang X."/>
            <person name="Minx P."/>
            <person name="Nelson J.O."/>
            <person name="Pepin K.H."/>
            <person name="Qin X."/>
            <person name="Sutton G.G."/>
            <person name="Venter E."/>
            <person name="Walenz B.P."/>
            <person name="Wallis J.W."/>
            <person name="Worley K.C."/>
            <person name="Yang S.-P."/>
            <person name="Jones S.M."/>
            <person name="Marra M.A."/>
            <person name="Rocchi M."/>
            <person name="Schein J.E."/>
            <person name="Baertsch R."/>
            <person name="Clarke L."/>
            <person name="Csuros M."/>
            <person name="Glasscock J."/>
            <person name="Harris R.A."/>
            <person name="Havlak P."/>
            <person name="Jackson A.R."/>
            <person name="Jiang H."/>
            <person name="Liu Y."/>
            <person name="Messina D.N."/>
            <person name="Shen Y."/>
            <person name="Song H.X.-Z."/>
            <person name="Wylie T."/>
            <person name="Zhang L."/>
            <person name="Birney E."/>
            <person name="Han K."/>
            <person name="Konkel M.K."/>
            <person name="Lee J."/>
            <person name="Smit A.F.A."/>
            <person name="Ullmer B."/>
            <person name="Wang H."/>
            <person name="Xing J."/>
            <person name="Burhans R."/>
            <person name="Cheng Z."/>
            <person name="Karro J.E."/>
            <person name="Ma J."/>
            <person name="Raney B."/>
            <person name="She X."/>
            <person name="Cox M.J."/>
            <person name="Demuth J.P."/>
            <person name="Dumas L.J."/>
            <person name="Han S.-G."/>
            <person name="Hopkins J."/>
            <person name="Karimpour-Fard A."/>
            <person name="Kim Y.H."/>
            <person name="Pollack J.R."/>
            <person name="Vinar T."/>
            <person name="Addo-Quaye C."/>
            <person name="Degenhardt J."/>
            <person name="Denby A."/>
            <person name="Hubisz M.J."/>
            <person name="Indap A."/>
            <person name="Kosiol C."/>
            <person name="Lahn B.T."/>
            <person name="Lawson H.A."/>
            <person name="Marklein A."/>
            <person name="Nielsen R."/>
            <person name="Vallender E.J."/>
            <person name="Clark A.G."/>
            <person name="Ferguson B."/>
            <person name="Hernandez R.D."/>
            <person name="Hirani K."/>
            <person name="Kehrer-Sawatzki H."/>
            <person name="Kolb J."/>
            <person name="Patil S."/>
            <person name="Pu L.-L."/>
            <person name="Ren Y."/>
            <person name="Smith D.G."/>
            <person name="Wheeler D.A."/>
            <person name="Schenck I."/>
            <person name="Ball E.V."/>
            <person name="Chen R."/>
            <person name="Cooper D.N."/>
            <person name="Giardine B."/>
            <person name="Hsu F."/>
            <person name="Kent W.J."/>
            <person name="Lesk A."/>
            <person name="Nelson D.L."/>
            <person name="O'brien W.E."/>
            <person name="Pruefer K."/>
            <person name="Stenson P.D."/>
            <person name="Wallace J.C."/>
            <person name="Ke H."/>
            <person name="Liu X.-M."/>
            <person name="Wang P."/>
            <person name="Xiang A.P."/>
            <person name="Yang F."/>
            <person name="Barber G.P."/>
            <person name="Haussler D."/>
            <person name="Karolchik D."/>
            <person name="Kern A.D."/>
            <person name="Kuhn R.M."/>
            <person name="Smith K.E."/>
            <person name="Zwieg A.S."/>
        </authorList>
    </citation>
    <scope>NUCLEOTIDE SEQUENCE [LARGE SCALE GENOMIC DNA]</scope>
    <source>
        <strain evidence="2">17573</strain>
    </source>
</reference>
<name>A0A5F7ZQN5_MACMU</name>
<dbReference type="Ensembl" id="ENSMMUT00000090646.1">
    <property type="protein sequence ID" value="ENSMMUP00000066953.1"/>
    <property type="gene ID" value="ENSMMUG00000064769.1"/>
</dbReference>
<dbReference type="Proteomes" id="UP000006718">
    <property type="component" value="Chromosome 8"/>
</dbReference>
<organism evidence="1 2">
    <name type="scientific">Macaca mulatta</name>
    <name type="common">Rhesus macaque</name>
    <dbReference type="NCBI Taxonomy" id="9544"/>
    <lineage>
        <taxon>Eukaryota</taxon>
        <taxon>Metazoa</taxon>
        <taxon>Chordata</taxon>
        <taxon>Craniata</taxon>
        <taxon>Vertebrata</taxon>
        <taxon>Euteleostomi</taxon>
        <taxon>Mammalia</taxon>
        <taxon>Eutheria</taxon>
        <taxon>Euarchontoglires</taxon>
        <taxon>Primates</taxon>
        <taxon>Haplorrhini</taxon>
        <taxon>Catarrhini</taxon>
        <taxon>Cercopithecidae</taxon>
        <taxon>Cercopithecinae</taxon>
        <taxon>Macaca</taxon>
    </lineage>
</organism>